<proteinExistence type="predicted"/>
<dbReference type="Proteomes" id="UP000078200">
    <property type="component" value="Unassembled WGS sequence"/>
</dbReference>
<organism evidence="1 2">
    <name type="scientific">Glossina austeni</name>
    <name type="common">Savannah tsetse fly</name>
    <dbReference type="NCBI Taxonomy" id="7395"/>
    <lineage>
        <taxon>Eukaryota</taxon>
        <taxon>Metazoa</taxon>
        <taxon>Ecdysozoa</taxon>
        <taxon>Arthropoda</taxon>
        <taxon>Hexapoda</taxon>
        <taxon>Insecta</taxon>
        <taxon>Pterygota</taxon>
        <taxon>Neoptera</taxon>
        <taxon>Endopterygota</taxon>
        <taxon>Diptera</taxon>
        <taxon>Brachycera</taxon>
        <taxon>Muscomorpha</taxon>
        <taxon>Hippoboscoidea</taxon>
        <taxon>Glossinidae</taxon>
        <taxon>Glossina</taxon>
    </lineage>
</organism>
<sequence>MPLISVTVSQSFARLQEANRQLLTSYTEVYMVSLLECQSQCSFATFIEIFGYSSFISGSSLTATDTNLLRDLKACMRDEKHLHKLMCAVRQNVQHFITNHACTSPSRLSKGVKTTWLVCKV</sequence>
<reference evidence="1" key="1">
    <citation type="submission" date="2020-05" db="UniProtKB">
        <authorList>
            <consortium name="EnsemblMetazoa"/>
        </authorList>
    </citation>
    <scope>IDENTIFICATION</scope>
    <source>
        <strain evidence="1">TTRI</strain>
    </source>
</reference>
<accession>A0A1A9UDV5</accession>
<dbReference type="AlphaFoldDB" id="A0A1A9UDV5"/>
<dbReference type="EnsemblMetazoa" id="GAUT001319-RA">
    <property type="protein sequence ID" value="GAUT001319-PA"/>
    <property type="gene ID" value="GAUT001319"/>
</dbReference>
<dbReference type="VEuPathDB" id="VectorBase:GAUT001319"/>
<protein>
    <submittedName>
        <fullName evidence="1">Uncharacterized protein</fullName>
    </submittedName>
</protein>
<name>A0A1A9UDV5_GLOAU</name>
<evidence type="ECO:0000313" key="1">
    <source>
        <dbReference type="EnsemblMetazoa" id="GAUT001319-PA"/>
    </source>
</evidence>
<evidence type="ECO:0000313" key="2">
    <source>
        <dbReference type="Proteomes" id="UP000078200"/>
    </source>
</evidence>
<keyword evidence="2" id="KW-1185">Reference proteome</keyword>